<dbReference type="GO" id="GO:0016491">
    <property type="term" value="F:oxidoreductase activity"/>
    <property type="evidence" value="ECO:0007669"/>
    <property type="project" value="UniProtKB-KW"/>
</dbReference>
<keyword evidence="6" id="KW-1185">Reference proteome</keyword>
<keyword evidence="2" id="KW-0533">Nickel</keyword>
<protein>
    <recommendedName>
        <fullName evidence="7">Carboxymuconolactone decarboxylase-like domain-containing protein</fullName>
    </recommendedName>
</protein>
<dbReference type="GO" id="GO:0051539">
    <property type="term" value="F:4 iron, 4 sulfur cluster binding"/>
    <property type="evidence" value="ECO:0007669"/>
    <property type="project" value="UniProtKB-KW"/>
</dbReference>
<evidence type="ECO:0000313" key="5">
    <source>
        <dbReference type="EMBL" id="MCM2465446.1"/>
    </source>
</evidence>
<keyword evidence="1" id="KW-0004">4Fe-4S</keyword>
<evidence type="ECO:0000256" key="4">
    <source>
        <dbReference type="SAM" id="MobiDB-lite"/>
    </source>
</evidence>
<dbReference type="InterPro" id="IPR016101">
    <property type="entry name" value="CO_DH_a-bundle"/>
</dbReference>
<sequence>MGSTREPAAKNPVRAPDPGTSPRPGCSKFISGPTETVPPTDEPLITRRDVNCATTCSTGPCRRPTHHKIPCKEPHFEETDQVWTEAGFLPPADYRRAVALLHRLAMDGEITTSLLSSVLTVAAETSARGYRILDPAKLRRIAEEYGIEPAGRNDTEIAHAVTLAIVGEYGASTQEERR</sequence>
<dbReference type="AlphaFoldDB" id="A0ABD4TAF1"/>
<proteinExistence type="predicted"/>
<gene>
    <name evidence="5" type="ORF">DIC75_03820</name>
</gene>
<name>A0ABD4TAF1_9EURY</name>
<evidence type="ECO:0000256" key="1">
    <source>
        <dbReference type="ARBA" id="ARBA00022485"/>
    </source>
</evidence>
<reference evidence="5 6" key="1">
    <citation type="submission" date="2018-05" db="EMBL/GenBank/DDBJ databases">
        <title>Isolation and characterization of genus Methanoculleus species and their viruses from deep sea marine sediment offshore southwestern Taiwan.</title>
        <authorList>
            <person name="Wei W.-H."/>
            <person name="Chen W.-C."/>
            <person name="Lai M.-C."/>
            <person name="Chen S.-C."/>
        </authorList>
    </citation>
    <scope>NUCLEOTIDE SEQUENCE [LARGE SCALE GENOMIC DNA]</scope>
    <source>
        <strain evidence="5 6">CWC-02</strain>
    </source>
</reference>
<keyword evidence="3" id="KW-0560">Oxidoreductase</keyword>
<evidence type="ECO:0000256" key="2">
    <source>
        <dbReference type="ARBA" id="ARBA00022596"/>
    </source>
</evidence>
<dbReference type="EMBL" id="QFDM01000001">
    <property type="protein sequence ID" value="MCM2465446.1"/>
    <property type="molecule type" value="Genomic_DNA"/>
</dbReference>
<keyword evidence="1" id="KW-0408">Iron</keyword>
<accession>A0ABD4TAF1</accession>
<evidence type="ECO:0000256" key="3">
    <source>
        <dbReference type="ARBA" id="ARBA00023002"/>
    </source>
</evidence>
<feature type="region of interest" description="Disordered" evidence="4">
    <location>
        <begin position="1"/>
        <end position="43"/>
    </location>
</feature>
<dbReference type="Proteomes" id="UP001523230">
    <property type="component" value="Unassembled WGS sequence"/>
</dbReference>
<comment type="caution">
    <text evidence="5">The sequence shown here is derived from an EMBL/GenBank/DDBJ whole genome shotgun (WGS) entry which is preliminary data.</text>
</comment>
<keyword evidence="1" id="KW-0411">Iron-sulfur</keyword>
<keyword evidence="1" id="KW-0479">Metal-binding</keyword>
<dbReference type="Gene3D" id="1.20.1270.30">
    <property type="match status" value="1"/>
</dbReference>
<evidence type="ECO:0008006" key="7">
    <source>
        <dbReference type="Google" id="ProtNLM"/>
    </source>
</evidence>
<evidence type="ECO:0000313" key="6">
    <source>
        <dbReference type="Proteomes" id="UP001523230"/>
    </source>
</evidence>
<organism evidence="5 6">
    <name type="scientific">Methanoculleus oceani</name>
    <dbReference type="NCBI Taxonomy" id="2184756"/>
    <lineage>
        <taxon>Archaea</taxon>
        <taxon>Methanobacteriati</taxon>
        <taxon>Methanobacteriota</taxon>
        <taxon>Stenosarchaea group</taxon>
        <taxon>Methanomicrobia</taxon>
        <taxon>Methanomicrobiales</taxon>
        <taxon>Methanomicrobiaceae</taxon>
        <taxon>Methanoculleus</taxon>
    </lineage>
</organism>